<dbReference type="InterPro" id="IPR040009">
    <property type="entry name" value="Mtf2/C5D6.12-like"/>
</dbReference>
<keyword evidence="4" id="KW-1185">Reference proteome</keyword>
<dbReference type="InterPro" id="IPR043837">
    <property type="entry name" value="Mtf2-like_C"/>
</dbReference>
<feature type="compositionally biased region" description="Basic residues" evidence="1">
    <location>
        <begin position="248"/>
        <end position="261"/>
    </location>
</feature>
<accession>A0A6A5KH42</accession>
<evidence type="ECO:0000256" key="1">
    <source>
        <dbReference type="SAM" id="MobiDB-lite"/>
    </source>
</evidence>
<dbReference type="EMBL" id="ML975293">
    <property type="protein sequence ID" value="KAF1835037.1"/>
    <property type="molecule type" value="Genomic_DNA"/>
</dbReference>
<reference evidence="3" key="1">
    <citation type="submission" date="2020-01" db="EMBL/GenBank/DDBJ databases">
        <authorList>
            <consortium name="DOE Joint Genome Institute"/>
            <person name="Haridas S."/>
            <person name="Albert R."/>
            <person name="Binder M."/>
            <person name="Bloem J."/>
            <person name="Labutti K."/>
            <person name="Salamov A."/>
            <person name="Andreopoulos B."/>
            <person name="Baker S.E."/>
            <person name="Barry K."/>
            <person name="Bills G."/>
            <person name="Bluhm B.H."/>
            <person name="Cannon C."/>
            <person name="Castanera R."/>
            <person name="Culley D.E."/>
            <person name="Daum C."/>
            <person name="Ezra D."/>
            <person name="Gonzalez J.B."/>
            <person name="Henrissat B."/>
            <person name="Kuo A."/>
            <person name="Liang C."/>
            <person name="Lipzen A."/>
            <person name="Lutzoni F."/>
            <person name="Magnuson J."/>
            <person name="Mondo S."/>
            <person name="Nolan M."/>
            <person name="Ohm R."/>
            <person name="Pangilinan J."/>
            <person name="Park H.-J."/>
            <person name="Ramirez L."/>
            <person name="Alfaro M."/>
            <person name="Sun H."/>
            <person name="Tritt A."/>
            <person name="Yoshinaga Y."/>
            <person name="Zwiers L.-H."/>
            <person name="Turgeon B.G."/>
            <person name="Goodwin S.B."/>
            <person name="Spatafora J.W."/>
            <person name="Crous P.W."/>
            <person name="Grigoriev I.V."/>
        </authorList>
    </citation>
    <scope>NUCLEOTIDE SEQUENCE</scope>
    <source>
        <strain evidence="3">P77</strain>
    </source>
</reference>
<name>A0A6A5KH42_9PLEO</name>
<proteinExistence type="predicted"/>
<dbReference type="Proteomes" id="UP000800040">
    <property type="component" value="Unassembled WGS sequence"/>
</dbReference>
<sequence length="534" mass="59331">MSIGSSRLRALSRSHISPSKTLLPFLYQTPTIQQWQPTRRPIARRNITSRSLPRSGADIPFEDEVPFQDKERPPASTITETEFAAFQKLYKRFDAQGRQEKARDDVDELDQIADEYYEDDEEPAPPSLDTVFDEALQGTRRKPKDRDEDALLPMDKATRVGRKKSAMPEAVQFKEMRLAERERIDNLLRTAPTDRALWQVLESEVIEKIRALDLDDANMPTAPPPPTNDDAQPTSQPTTHPDTSTTTTKRKPKPSKPKKLNYKPNPPTTTSRILCQNYPHHLLTALTTLRTHFPSSPLPASLLPTIKALGRSSHALGATTTLYKNMLRTAWIQQASYPTIDALLLEMDSLAMDLDADILRLLDAVHKEYQQAKSGALGPEMQMVYAMDMWVEGFRKIEAWRGVVADRLGVVRPVAVAVPTTRREAEGAPAADNRLARGNVDMEQADLEMKPVDGDARSSTDSVGDGLLADADADAIEVSAAADRVVTLQEDVHRSGAVAAEMAAELGSDDEPLLPVADVSPASEGEEYLQRHYR</sequence>
<organism evidence="3 4">
    <name type="scientific">Decorospora gaudefroyi</name>
    <dbReference type="NCBI Taxonomy" id="184978"/>
    <lineage>
        <taxon>Eukaryota</taxon>
        <taxon>Fungi</taxon>
        <taxon>Dikarya</taxon>
        <taxon>Ascomycota</taxon>
        <taxon>Pezizomycotina</taxon>
        <taxon>Dothideomycetes</taxon>
        <taxon>Pleosporomycetidae</taxon>
        <taxon>Pleosporales</taxon>
        <taxon>Pleosporineae</taxon>
        <taxon>Pleosporaceae</taxon>
        <taxon>Decorospora</taxon>
    </lineage>
</organism>
<feature type="compositionally biased region" description="Low complexity" evidence="1">
    <location>
        <begin position="228"/>
        <end position="247"/>
    </location>
</feature>
<feature type="region of interest" description="Disordered" evidence="1">
    <location>
        <begin position="214"/>
        <end position="273"/>
    </location>
</feature>
<feature type="domain" description="Mtf2-like C-terminal" evidence="2">
    <location>
        <begin position="175"/>
        <end position="373"/>
    </location>
</feature>
<dbReference type="PANTHER" id="PTHR39468">
    <property type="entry name" value="CHROMOSOME 7, WHOLE GENOME SHOTGUN SEQUENCE"/>
    <property type="match status" value="1"/>
</dbReference>
<protein>
    <recommendedName>
        <fullName evidence="2">Mtf2-like C-terminal domain-containing protein</fullName>
    </recommendedName>
</protein>
<gene>
    <name evidence="3" type="ORF">BDW02DRAFT_568458</name>
</gene>
<dbReference type="PANTHER" id="PTHR39468:SF1">
    <property type="entry name" value="MTF2-LIKE C-TERMINAL DOMAIN-CONTAINING PROTEIN"/>
    <property type="match status" value="1"/>
</dbReference>
<dbReference type="GO" id="GO:0005739">
    <property type="term" value="C:mitochondrion"/>
    <property type="evidence" value="ECO:0007669"/>
    <property type="project" value="InterPro"/>
</dbReference>
<dbReference type="Pfam" id="PF19189">
    <property type="entry name" value="Mtf2"/>
    <property type="match status" value="1"/>
</dbReference>
<dbReference type="AlphaFoldDB" id="A0A6A5KH42"/>
<dbReference type="OrthoDB" id="2444174at2759"/>
<evidence type="ECO:0000259" key="2">
    <source>
        <dbReference type="Pfam" id="PF19189"/>
    </source>
</evidence>
<evidence type="ECO:0000313" key="3">
    <source>
        <dbReference type="EMBL" id="KAF1835037.1"/>
    </source>
</evidence>
<evidence type="ECO:0000313" key="4">
    <source>
        <dbReference type="Proteomes" id="UP000800040"/>
    </source>
</evidence>
<feature type="region of interest" description="Disordered" evidence="1">
    <location>
        <begin position="52"/>
        <end position="75"/>
    </location>
</feature>
<feature type="region of interest" description="Disordered" evidence="1">
    <location>
        <begin position="506"/>
        <end position="534"/>
    </location>
</feature>